<dbReference type="InterPro" id="IPR005116">
    <property type="entry name" value="Transp-assoc_OB_typ1"/>
</dbReference>
<evidence type="ECO:0000259" key="10">
    <source>
        <dbReference type="PROSITE" id="PS50893"/>
    </source>
</evidence>
<proteinExistence type="predicted"/>
<keyword evidence="2" id="KW-1003">Cell membrane</keyword>
<keyword evidence="6 12" id="KW-0067">ATP-binding</keyword>
<evidence type="ECO:0000256" key="2">
    <source>
        <dbReference type="ARBA" id="ARBA00022475"/>
    </source>
</evidence>
<dbReference type="GO" id="GO:0015098">
    <property type="term" value="F:molybdate ion transmembrane transporter activity"/>
    <property type="evidence" value="ECO:0007669"/>
    <property type="project" value="InterPro"/>
</dbReference>
<evidence type="ECO:0000256" key="4">
    <source>
        <dbReference type="ARBA" id="ARBA00022519"/>
    </source>
</evidence>
<dbReference type="InterPro" id="IPR003593">
    <property type="entry name" value="AAA+_ATPase"/>
</dbReference>
<dbReference type="GO" id="GO:0005524">
    <property type="term" value="F:ATP binding"/>
    <property type="evidence" value="ECO:0007669"/>
    <property type="project" value="UniProtKB-KW"/>
</dbReference>
<dbReference type="InterPro" id="IPR003439">
    <property type="entry name" value="ABC_transporter-like_ATP-bd"/>
</dbReference>
<dbReference type="SUPFAM" id="SSF52540">
    <property type="entry name" value="P-loop containing nucleoside triphosphate hydrolases"/>
    <property type="match status" value="1"/>
</dbReference>
<dbReference type="Proteomes" id="UP000320390">
    <property type="component" value="Chromosome"/>
</dbReference>
<dbReference type="GO" id="GO:0140359">
    <property type="term" value="F:ABC-type transporter activity"/>
    <property type="evidence" value="ECO:0007669"/>
    <property type="project" value="InterPro"/>
</dbReference>
<evidence type="ECO:0000256" key="1">
    <source>
        <dbReference type="ARBA" id="ARBA00022448"/>
    </source>
</evidence>
<gene>
    <name evidence="12" type="primary">potA</name>
    <name evidence="12" type="ORF">Poly30_38280</name>
</gene>
<keyword evidence="5" id="KW-0547">Nucleotide-binding</keyword>
<evidence type="ECO:0000256" key="8">
    <source>
        <dbReference type="ARBA" id="ARBA00023136"/>
    </source>
</evidence>
<evidence type="ECO:0000259" key="11">
    <source>
        <dbReference type="PROSITE" id="PS51866"/>
    </source>
</evidence>
<dbReference type="InterPro" id="IPR011868">
    <property type="entry name" value="ModC_ABC_ATP-bd"/>
</dbReference>
<keyword evidence="13" id="KW-1185">Reference proteome</keyword>
<dbReference type="EMBL" id="CP036434">
    <property type="protein sequence ID" value="QDV08291.1"/>
    <property type="molecule type" value="Genomic_DNA"/>
</dbReference>
<sequence>MSEVPLLSFECHLRRPGFQLDVSVSGERSLGLFGPSGAGKSTLLQALAGLTGADSLRIELGGEVLVDSGSGLVPPVHRRRVGIVFQEHRLFPHRTVEANLRYGAARMAPSRWSGVVEMLGLGDLLGRRPALCSGGEQARIALGRALLAEPRVLLLDEPFAALDRGLRRQLLPYLQRVVKDARIPLVLVSHDLGDLLAVTESLALLDGGRLVARGPLEELVRSPESLDLLHDCGLVFNVPGSIESRDATGLVHVAHRGPSALRIACGDGAELEPGSTVDVRLRPEDVILALPPAPPALSLTNQLPGTVLHLTRGQGRTLVSIECGVGVPILAEVTARSVERLGLGPGMAVIAMMKAQALRIRPRY</sequence>
<evidence type="ECO:0000256" key="3">
    <source>
        <dbReference type="ARBA" id="ARBA00022505"/>
    </source>
</evidence>
<organism evidence="12 13">
    <name type="scientific">Saltatorellus ferox</name>
    <dbReference type="NCBI Taxonomy" id="2528018"/>
    <lineage>
        <taxon>Bacteria</taxon>
        <taxon>Pseudomonadati</taxon>
        <taxon>Planctomycetota</taxon>
        <taxon>Planctomycetia</taxon>
        <taxon>Planctomycetia incertae sedis</taxon>
        <taxon>Saltatorellus</taxon>
    </lineage>
</organism>
<dbReference type="GO" id="GO:0016020">
    <property type="term" value="C:membrane"/>
    <property type="evidence" value="ECO:0007669"/>
    <property type="project" value="InterPro"/>
</dbReference>
<dbReference type="InterPro" id="IPR017871">
    <property type="entry name" value="ABC_transporter-like_CS"/>
</dbReference>
<dbReference type="Pfam" id="PF00005">
    <property type="entry name" value="ABC_tran"/>
    <property type="match status" value="1"/>
</dbReference>
<dbReference type="Gene3D" id="2.40.50.100">
    <property type="match status" value="1"/>
</dbReference>
<evidence type="ECO:0000256" key="5">
    <source>
        <dbReference type="ARBA" id="ARBA00022741"/>
    </source>
</evidence>
<dbReference type="NCBIfam" id="TIGR02142">
    <property type="entry name" value="modC_ABC"/>
    <property type="match status" value="1"/>
</dbReference>
<evidence type="ECO:0000256" key="7">
    <source>
        <dbReference type="ARBA" id="ARBA00022967"/>
    </source>
</evidence>
<dbReference type="Pfam" id="PF03459">
    <property type="entry name" value="TOBE"/>
    <property type="match status" value="1"/>
</dbReference>
<protein>
    <submittedName>
        <fullName evidence="12">Spermidine/putrescine import ATP-binding protein PotA</fullName>
    </submittedName>
</protein>
<evidence type="ECO:0000313" key="12">
    <source>
        <dbReference type="EMBL" id="QDV08291.1"/>
    </source>
</evidence>
<keyword evidence="4" id="KW-0997">Cell inner membrane</keyword>
<dbReference type="Gene3D" id="3.40.50.300">
    <property type="entry name" value="P-loop containing nucleotide triphosphate hydrolases"/>
    <property type="match status" value="1"/>
</dbReference>
<evidence type="ECO:0000256" key="9">
    <source>
        <dbReference type="PROSITE-ProRule" id="PRU01213"/>
    </source>
</evidence>
<dbReference type="PROSITE" id="PS51866">
    <property type="entry name" value="MOP"/>
    <property type="match status" value="1"/>
</dbReference>
<keyword evidence="7" id="KW-1278">Translocase</keyword>
<dbReference type="PANTHER" id="PTHR43514">
    <property type="entry name" value="ABC TRANSPORTER I FAMILY MEMBER 10"/>
    <property type="match status" value="1"/>
</dbReference>
<keyword evidence="8" id="KW-0472">Membrane</keyword>
<dbReference type="InterPro" id="IPR050334">
    <property type="entry name" value="Molybdenum_import_ModC"/>
</dbReference>
<reference evidence="12 13" key="1">
    <citation type="submission" date="2019-02" db="EMBL/GenBank/DDBJ databases">
        <title>Deep-cultivation of Planctomycetes and their phenomic and genomic characterization uncovers novel biology.</title>
        <authorList>
            <person name="Wiegand S."/>
            <person name="Jogler M."/>
            <person name="Boedeker C."/>
            <person name="Pinto D."/>
            <person name="Vollmers J."/>
            <person name="Rivas-Marin E."/>
            <person name="Kohn T."/>
            <person name="Peeters S.H."/>
            <person name="Heuer A."/>
            <person name="Rast P."/>
            <person name="Oberbeckmann S."/>
            <person name="Bunk B."/>
            <person name="Jeske O."/>
            <person name="Meyerdierks A."/>
            <person name="Storesund J.E."/>
            <person name="Kallscheuer N."/>
            <person name="Luecker S."/>
            <person name="Lage O.M."/>
            <person name="Pohl T."/>
            <person name="Merkel B.J."/>
            <person name="Hornburger P."/>
            <person name="Mueller R.-W."/>
            <person name="Bruemmer F."/>
            <person name="Labrenz M."/>
            <person name="Spormann A.M."/>
            <person name="Op den Camp H."/>
            <person name="Overmann J."/>
            <person name="Amann R."/>
            <person name="Jetten M.S.M."/>
            <person name="Mascher T."/>
            <person name="Medema M.H."/>
            <person name="Devos D.P."/>
            <person name="Kaster A.-K."/>
            <person name="Ovreas L."/>
            <person name="Rohde M."/>
            <person name="Galperin M.Y."/>
            <person name="Jogler C."/>
        </authorList>
    </citation>
    <scope>NUCLEOTIDE SEQUENCE [LARGE SCALE GENOMIC DNA]</scope>
    <source>
        <strain evidence="12 13">Poly30</strain>
    </source>
</reference>
<dbReference type="PROSITE" id="PS00211">
    <property type="entry name" value="ABC_TRANSPORTER_1"/>
    <property type="match status" value="1"/>
</dbReference>
<dbReference type="SUPFAM" id="SSF50331">
    <property type="entry name" value="MOP-like"/>
    <property type="match status" value="1"/>
</dbReference>
<dbReference type="OrthoDB" id="9790614at2"/>
<evidence type="ECO:0000256" key="6">
    <source>
        <dbReference type="ARBA" id="ARBA00022840"/>
    </source>
</evidence>
<dbReference type="InterPro" id="IPR027417">
    <property type="entry name" value="P-loop_NTPase"/>
</dbReference>
<dbReference type="RefSeq" id="WP_145200678.1">
    <property type="nucleotide sequence ID" value="NZ_CP036434.1"/>
</dbReference>
<dbReference type="AlphaFoldDB" id="A0A518EW29"/>
<dbReference type="SMART" id="SM00382">
    <property type="entry name" value="AAA"/>
    <property type="match status" value="1"/>
</dbReference>
<feature type="domain" description="ABC transporter" evidence="10">
    <location>
        <begin position="2"/>
        <end position="232"/>
    </location>
</feature>
<name>A0A518EW29_9BACT</name>
<dbReference type="InterPro" id="IPR008995">
    <property type="entry name" value="Mo/tungstate-bd_C_term_dom"/>
</dbReference>
<dbReference type="InterPro" id="IPR004606">
    <property type="entry name" value="Mop_domain"/>
</dbReference>
<accession>A0A518EW29</accession>
<feature type="domain" description="Mop" evidence="11">
    <location>
        <begin position="296"/>
        <end position="362"/>
    </location>
</feature>
<dbReference type="PROSITE" id="PS50893">
    <property type="entry name" value="ABC_TRANSPORTER_2"/>
    <property type="match status" value="1"/>
</dbReference>
<dbReference type="PANTHER" id="PTHR43514:SF4">
    <property type="entry name" value="ABC TRANSPORTER I FAMILY MEMBER 10"/>
    <property type="match status" value="1"/>
</dbReference>
<dbReference type="GO" id="GO:0016887">
    <property type="term" value="F:ATP hydrolysis activity"/>
    <property type="evidence" value="ECO:0007669"/>
    <property type="project" value="InterPro"/>
</dbReference>
<keyword evidence="1" id="KW-0813">Transport</keyword>
<evidence type="ECO:0000313" key="13">
    <source>
        <dbReference type="Proteomes" id="UP000320390"/>
    </source>
</evidence>
<keyword evidence="3 9" id="KW-0500">Molybdenum</keyword>